<accession>A0A504X8R4</accession>
<proteinExistence type="predicted"/>
<dbReference type="SUPFAM" id="SSF57903">
    <property type="entry name" value="FYVE/PHD zinc finger"/>
    <property type="match status" value="1"/>
</dbReference>
<feature type="compositionally biased region" description="Polar residues" evidence="3">
    <location>
        <begin position="381"/>
        <end position="400"/>
    </location>
</feature>
<evidence type="ECO:0000313" key="6">
    <source>
        <dbReference type="Proteomes" id="UP000318821"/>
    </source>
</evidence>
<reference evidence="6" key="1">
    <citation type="submission" date="2019-02" db="EMBL/GenBank/DDBJ databases">
        <title>FDA dAtabase for Regulatory Grade micrObial Sequences (FDA-ARGOS): Supporting development and validation of Infectious Disease Dx tests.</title>
        <authorList>
            <person name="Duncan R."/>
            <person name="Fisher C."/>
            <person name="Tallon L."/>
            <person name="Sadzewicz L."/>
            <person name="Sengamalay N."/>
            <person name="Ott S."/>
            <person name="Godinez A."/>
            <person name="Nagaraj S."/>
            <person name="Vavikolanu K."/>
            <person name="Vyas G."/>
            <person name="Nadendla S."/>
            <person name="Aluvathingal J."/>
            <person name="Sichtig H."/>
        </authorList>
    </citation>
    <scope>NUCLEOTIDE SEQUENCE [LARGE SCALE GENOMIC DNA]</scope>
    <source>
        <strain evidence="6">FDAARGOS_360</strain>
    </source>
</reference>
<evidence type="ECO:0000256" key="3">
    <source>
        <dbReference type="SAM" id="MobiDB-lite"/>
    </source>
</evidence>
<evidence type="ECO:0000256" key="1">
    <source>
        <dbReference type="PIRSR" id="PIRSR630564-1"/>
    </source>
</evidence>
<dbReference type="Pfam" id="PF06602">
    <property type="entry name" value="Myotub-related"/>
    <property type="match status" value="1"/>
</dbReference>
<evidence type="ECO:0000313" key="5">
    <source>
        <dbReference type="EMBL" id="TPP45432.1"/>
    </source>
</evidence>
<feature type="binding site" evidence="2">
    <location>
        <begin position="495"/>
        <end position="496"/>
    </location>
    <ligand>
        <name>substrate</name>
    </ligand>
</feature>
<evidence type="ECO:0000256" key="2">
    <source>
        <dbReference type="PIRSR" id="PIRSR630564-2"/>
    </source>
</evidence>
<evidence type="ECO:0000259" key="4">
    <source>
        <dbReference type="PROSITE" id="PS51339"/>
    </source>
</evidence>
<dbReference type="PROSITE" id="PS00383">
    <property type="entry name" value="TYR_PHOSPHATASE_1"/>
    <property type="match status" value="1"/>
</dbReference>
<dbReference type="EMBL" id="RHLD01000038">
    <property type="protein sequence ID" value="TPP45432.1"/>
    <property type="molecule type" value="Genomic_DNA"/>
</dbReference>
<name>A0A504X8R4_LEIDO</name>
<feature type="domain" description="Myotubularin phosphatase" evidence="4">
    <location>
        <begin position="211"/>
        <end position="777"/>
    </location>
</feature>
<dbReference type="VEuPathDB" id="TriTrypDB:LDHU3_20.1890"/>
<sequence length="1570" mass="171116">MPCFPPFRTLEGEVLDLHVCSSIDAKDAVALLYFCGGDEKACVVQPCSLALSQYQLHIGPLGREACVEVPYMLIATWGIARASSSVTKAFVQVQQQAEETARTSSGTAAMGSTIGSGVASATSPSATAAVAMMTPLLSAPPAQVPQPVPLPSRPRYADPLPALYVVTLQTKHVWQHRLIVQSERLLKNIRAHLTLREFTRQLCVDASRPAPEVATEAALQEGRIGLHQDLRPWFRLVDLRDEERDVGRGERPADFQYTCSPTYPWLFLQPRLVDRELLLRAIAARSRARVPAVSYVCLRTGAVLARSSQPLMRSPQLSADSDVCYTLINMGYAPHHASPAAANSLKASPVVGAPATVARPVRPPSLFDDDSDGDGQPPCAGSTSNASSTQQLESTRVNGSGCTSVWAPPSTVSKAARKFTVTAAGDAANVATTPSMETSHSAVTGASTNSNAAKMLLVADCRPQITAAGNAQLGGGYESGSYYTFCQTNFFEIDNIFGVAKSFEKLRSMLARYQGNTVEKTFLRRLYDSDWLAIVQRVLVCSVTAAQSLQNGVSCLVHCTDGWDRTSQCTALAMLLLDPYYRTIVGFCTLIEKEFCSFGHKFAERSGHQLPGRTTVFTHSGVASSDTEQQHGGSAPRLDTSPIFLNFLDAVFQVCHQYPTCFEFTPELLAHLSEVVYSCLYGTFLCNGEQERRLEGVRLRTASVWTDVLRRTQREKAGEIPLCFVNVHYDAATAWRFISQRRRGRGDGGAGGATALADFMLLPNCSSKRLVFWEQLYTREDADHYLSYNPHVHAVKTTQEVSWGPEFDGFLDAEMEEACADRENEMASLLALEEFMAAEANTPAAPSLAANSARSAWCVFDAVNCFNCYKSFGMWSTKAQCAACKQYFCTDCHQLSLCPSTTVSQRYLLASPSSKRAFSRWKQYHRAFYTQAHNRGYVSRLRRQRRASTIRGSLFLRDGSPAPLAMCRWTAADRDALQRLAPSERSPMVEVLERLESQGHNKPSSPMACIRPNEPEHMPNLHHHVPSELAPACCARPSGPNALSAAATPISCRLRASKDTVGGMLGSSAKATRRFVRAAEQEVVNAQLDNFERLHPALSIFASQRDRRASGALSDSSLGILGALPAKHTGAKLQGGRARVDRLTVPPFCGAAVHGERSLLAEARQVQQAVTWLRECPSRTLQRLQQRVLCTAEVPFTQLIGMPLAARQPLTFSDFVSNFLLDSPTGAASPSRALPFSLVLLSGRPQPVAPLTSLHLVYGLHVVEEVLRRPGLSTSAPESARLPTVAVGLEDHQALLSEVVHWSTFFESVFDRAREGLCRDPLNLYAAVLLACAERGAWELRNTADALAEEAVRMLKLSDAASGRRPDVCVACRTEAAHLADSCRSYVKRTLRTSSASSRGTAPVTRFFLATPAVVWWAAAFLRLYRLRAPVVAPRRAPAVKRVSGTSTTLFGDDAKKEAAAAPAAVDVVSSAEAYFIRDWIAQAARMDREGFIEQEDAGCLCIPLSCATHAPVAVLGFTQESVQAALDRMTAWVEAGVLANTPLRVDELLAALQDEYAVLPYYLSYFAGV</sequence>
<dbReference type="PROSITE" id="PS51339">
    <property type="entry name" value="PPASE_MYOTUBULARIN"/>
    <property type="match status" value="1"/>
</dbReference>
<dbReference type="VEuPathDB" id="TriTrypDB:LdCL_200020000"/>
<dbReference type="InterPro" id="IPR030564">
    <property type="entry name" value="Myotubularin"/>
</dbReference>
<protein>
    <submittedName>
        <fullName evidence="5">Myotubularin-like phosphatase domain family protein</fullName>
    </submittedName>
</protein>
<dbReference type="CDD" id="cd00065">
    <property type="entry name" value="FYVE_like_SF"/>
    <property type="match status" value="1"/>
</dbReference>
<gene>
    <name evidence="5" type="ORF">CGC20_31345</name>
</gene>
<dbReference type="CDD" id="cd14507">
    <property type="entry name" value="PTP-MTM-like"/>
    <property type="match status" value="1"/>
</dbReference>
<feature type="binding site" evidence="2">
    <location>
        <begin position="559"/>
        <end position="565"/>
    </location>
    <ligand>
        <name>substrate</name>
    </ligand>
</feature>
<organism evidence="5 6">
    <name type="scientific">Leishmania donovani</name>
    <dbReference type="NCBI Taxonomy" id="5661"/>
    <lineage>
        <taxon>Eukaryota</taxon>
        <taxon>Discoba</taxon>
        <taxon>Euglenozoa</taxon>
        <taxon>Kinetoplastea</taxon>
        <taxon>Metakinetoplastina</taxon>
        <taxon>Trypanosomatida</taxon>
        <taxon>Trypanosomatidae</taxon>
        <taxon>Leishmaniinae</taxon>
        <taxon>Leishmania</taxon>
    </lineage>
</organism>
<comment type="caution">
    <text evidence="5">The sequence shown here is derived from an EMBL/GenBank/DDBJ whole genome shotgun (WGS) entry which is preliminary data.</text>
</comment>
<dbReference type="VEuPathDB" id="TriTrypDB:LDHU3_20.1900"/>
<dbReference type="Proteomes" id="UP000318821">
    <property type="component" value="Unassembled WGS sequence"/>
</dbReference>
<dbReference type="PANTHER" id="PTHR10807">
    <property type="entry name" value="MYOTUBULARIN-RELATED"/>
    <property type="match status" value="1"/>
</dbReference>
<dbReference type="InterPro" id="IPR016130">
    <property type="entry name" value="Tyr_Pase_AS"/>
</dbReference>
<dbReference type="GO" id="GO:0005737">
    <property type="term" value="C:cytoplasm"/>
    <property type="evidence" value="ECO:0007669"/>
    <property type="project" value="TreeGrafter"/>
</dbReference>
<dbReference type="VEuPathDB" id="TriTrypDB:LDHU3_20.1910"/>
<dbReference type="InterPro" id="IPR010569">
    <property type="entry name" value="Myotubularin-like_Pase_dom"/>
</dbReference>
<dbReference type="VEuPathDB" id="TriTrypDB:LdCL_200019900"/>
<dbReference type="PANTHER" id="PTHR10807:SF128">
    <property type="entry name" value="PHOSPHATIDYLINOSITOL-3,5-BISPHOSPHATE 3-PHOSPHATASE"/>
    <property type="match status" value="1"/>
</dbReference>
<dbReference type="VEuPathDB" id="TriTrypDB:LdBPK_201530.1"/>
<dbReference type="InterPro" id="IPR029021">
    <property type="entry name" value="Prot-tyrosine_phosphatase-like"/>
</dbReference>
<dbReference type="VEuPathDB" id="TriTrypDB:LdBPK_201520.1"/>
<feature type="region of interest" description="Disordered" evidence="3">
    <location>
        <begin position="357"/>
        <end position="400"/>
    </location>
</feature>
<dbReference type="InterPro" id="IPR011011">
    <property type="entry name" value="Znf_FYVE_PHD"/>
</dbReference>
<dbReference type="PROSITE" id="PS50096">
    <property type="entry name" value="IQ"/>
    <property type="match status" value="1"/>
</dbReference>
<feature type="active site" description="Phosphocysteine intermediate" evidence="1">
    <location>
        <position position="559"/>
    </location>
</feature>
<dbReference type="VEuPathDB" id="TriTrypDB:LdCL_200020100"/>
<dbReference type="SUPFAM" id="SSF52799">
    <property type="entry name" value="(Phosphotyrosine protein) phosphatases II"/>
    <property type="match status" value="1"/>
</dbReference>